<evidence type="ECO:0000313" key="1">
    <source>
        <dbReference type="EMBL" id="VVD29862.1"/>
    </source>
</evidence>
<organism evidence="1 2">
    <name type="scientific">Paraburkholderia dioscoreae</name>
    <dbReference type="NCBI Taxonomy" id="2604047"/>
    <lineage>
        <taxon>Bacteria</taxon>
        <taxon>Pseudomonadati</taxon>
        <taxon>Pseudomonadota</taxon>
        <taxon>Betaproteobacteria</taxon>
        <taxon>Burkholderiales</taxon>
        <taxon>Burkholderiaceae</taxon>
        <taxon>Paraburkholderia</taxon>
    </lineage>
</organism>
<dbReference type="Proteomes" id="UP000325811">
    <property type="component" value="Chromosome I"/>
</dbReference>
<protein>
    <submittedName>
        <fullName evidence="1">Uncharacterized protein</fullName>
    </submittedName>
</protein>
<sequence length="164" mass="18801">MKTMDTDRPHVEQKSLHHVGAIKPTLRLVGARAVYLVPQSLPQFQQVGNRATTRHENPFHLSKLLQTYGNRTLVGEARCRSKKPRWKSIVTSSRVPPTPARRTASPSIEHRGKQADFLKRKWDTSAIFRCNSYLLSLMWRGFAARPLNFIFRGRKNLTERSVPG</sequence>
<dbReference type="EMBL" id="LR699553">
    <property type="protein sequence ID" value="VVD29862.1"/>
    <property type="molecule type" value="Genomic_DNA"/>
</dbReference>
<accession>A0A5Q4Z2F4</accession>
<evidence type="ECO:0000313" key="2">
    <source>
        <dbReference type="Proteomes" id="UP000325811"/>
    </source>
</evidence>
<dbReference type="AlphaFoldDB" id="A0A5Q4Z2F4"/>
<proteinExistence type="predicted"/>
<gene>
    <name evidence="1" type="ORF">PDMSB3_3406</name>
</gene>
<reference evidence="1 2" key="1">
    <citation type="submission" date="2019-08" db="EMBL/GenBank/DDBJ databases">
        <authorList>
            <person name="Herpell B J."/>
        </authorList>
    </citation>
    <scope>NUCLEOTIDE SEQUENCE [LARGE SCALE GENOMIC DNA]</scope>
    <source>
        <strain evidence="2">Msb3</strain>
    </source>
</reference>
<dbReference type="KEGG" id="pdio:PDMSB3_3406"/>
<name>A0A5Q4Z2F4_9BURK</name>
<keyword evidence="2" id="KW-1185">Reference proteome</keyword>